<keyword evidence="1" id="KW-0812">Transmembrane</keyword>
<feature type="transmembrane region" description="Helical" evidence="1">
    <location>
        <begin position="25"/>
        <end position="46"/>
    </location>
</feature>
<dbReference type="AlphaFoldDB" id="A0A0V1GFG4"/>
<reference evidence="3 4" key="1">
    <citation type="submission" date="2015-01" db="EMBL/GenBank/DDBJ databases">
        <title>Evolution of Trichinella species and genotypes.</title>
        <authorList>
            <person name="Korhonen P.K."/>
            <person name="Edoardo P."/>
            <person name="Giuseppe L.R."/>
            <person name="Gasser R.B."/>
        </authorList>
    </citation>
    <scope>NUCLEOTIDE SEQUENCE [LARGE SCALE GENOMIC DNA]</scope>
    <source>
        <strain evidence="3">ISS1029</strain>
    </source>
</reference>
<keyword evidence="1" id="KW-0472">Membrane</keyword>
<dbReference type="Proteomes" id="UP000055024">
    <property type="component" value="Unassembled WGS sequence"/>
</dbReference>
<protein>
    <submittedName>
        <fullName evidence="3">Uncharacterized protein</fullName>
    </submittedName>
</protein>
<evidence type="ECO:0000256" key="1">
    <source>
        <dbReference type="SAM" id="Phobius"/>
    </source>
</evidence>
<comment type="caution">
    <text evidence="3">The sequence shown here is derived from an EMBL/GenBank/DDBJ whole genome shotgun (WGS) entry which is preliminary data.</text>
</comment>
<evidence type="ECO:0000313" key="4">
    <source>
        <dbReference type="Proteomes" id="UP000055024"/>
    </source>
</evidence>
<organism evidence="3 4">
    <name type="scientific">Trichinella zimbabwensis</name>
    <dbReference type="NCBI Taxonomy" id="268475"/>
    <lineage>
        <taxon>Eukaryota</taxon>
        <taxon>Metazoa</taxon>
        <taxon>Ecdysozoa</taxon>
        <taxon>Nematoda</taxon>
        <taxon>Enoplea</taxon>
        <taxon>Dorylaimia</taxon>
        <taxon>Trichinellida</taxon>
        <taxon>Trichinellidae</taxon>
        <taxon>Trichinella</taxon>
    </lineage>
</organism>
<sequence>MKKNWIAQNKEILHKTAQIQRMQSFSVLAFLYIKIGIVQTLEAIYYTRTE</sequence>
<dbReference type="OrthoDB" id="5931315at2759"/>
<dbReference type="EMBL" id="JYDP01002371">
    <property type="protein sequence ID" value="KRY97000.1"/>
    <property type="molecule type" value="Genomic_DNA"/>
</dbReference>
<dbReference type="EMBL" id="JYDP01002632">
    <property type="protein sequence ID" value="KRY96676.1"/>
    <property type="molecule type" value="Genomic_DNA"/>
</dbReference>
<keyword evidence="4" id="KW-1185">Reference proteome</keyword>
<proteinExistence type="predicted"/>
<keyword evidence="1" id="KW-1133">Transmembrane helix</keyword>
<gene>
    <name evidence="3" type="ORF">T11_13535</name>
    <name evidence="2" type="ORF">T11_16916</name>
</gene>
<name>A0A0V1GFG4_9BILA</name>
<evidence type="ECO:0000313" key="2">
    <source>
        <dbReference type="EMBL" id="KRY96676.1"/>
    </source>
</evidence>
<evidence type="ECO:0000313" key="3">
    <source>
        <dbReference type="EMBL" id="KRY97000.1"/>
    </source>
</evidence>
<accession>A0A0V1GFG4</accession>